<dbReference type="EMBL" id="OY731399">
    <property type="protein sequence ID" value="CAJ1931192.1"/>
    <property type="molecule type" value="Genomic_DNA"/>
</dbReference>
<proteinExistence type="predicted"/>
<dbReference type="AlphaFoldDB" id="A0AA86S1K4"/>
<evidence type="ECO:0000313" key="2">
    <source>
        <dbReference type="Proteomes" id="UP001189624"/>
    </source>
</evidence>
<sequence>MHSDGEIKTVHSLALCRLEIKYLVAVNRIKDTIWYAHERWEKCYTLCTVSLSFLMNALFHFYGKGRVQKYSQHIKIRREEIKRKKDLIWLGATGFAGLCYDTGTQCRNDSAFAAA</sequence>
<evidence type="ECO:0000313" key="1">
    <source>
        <dbReference type="EMBL" id="CAJ1931192.1"/>
    </source>
</evidence>
<accession>A0AA86S1K4</accession>
<protein>
    <submittedName>
        <fullName evidence="1">Uncharacterized protein</fullName>
    </submittedName>
</protein>
<reference evidence="1" key="1">
    <citation type="submission" date="2023-10" db="EMBL/GenBank/DDBJ databases">
        <authorList>
            <person name="Domelevo Entfellner J.-B."/>
        </authorList>
    </citation>
    <scope>NUCLEOTIDE SEQUENCE</scope>
</reference>
<organism evidence="1 2">
    <name type="scientific">Sphenostylis stenocarpa</name>
    <dbReference type="NCBI Taxonomy" id="92480"/>
    <lineage>
        <taxon>Eukaryota</taxon>
        <taxon>Viridiplantae</taxon>
        <taxon>Streptophyta</taxon>
        <taxon>Embryophyta</taxon>
        <taxon>Tracheophyta</taxon>
        <taxon>Spermatophyta</taxon>
        <taxon>Magnoliopsida</taxon>
        <taxon>eudicotyledons</taxon>
        <taxon>Gunneridae</taxon>
        <taxon>Pentapetalae</taxon>
        <taxon>rosids</taxon>
        <taxon>fabids</taxon>
        <taxon>Fabales</taxon>
        <taxon>Fabaceae</taxon>
        <taxon>Papilionoideae</taxon>
        <taxon>50 kb inversion clade</taxon>
        <taxon>NPAAA clade</taxon>
        <taxon>indigoferoid/millettioid clade</taxon>
        <taxon>Phaseoleae</taxon>
        <taxon>Sphenostylis</taxon>
    </lineage>
</organism>
<name>A0AA86S1K4_9FABA</name>
<keyword evidence="2" id="KW-1185">Reference proteome</keyword>
<dbReference type="Gramene" id="rna-AYBTSS11_LOCUS5113">
    <property type="protein sequence ID" value="CAJ1931192.1"/>
    <property type="gene ID" value="gene-AYBTSS11_LOCUS5113"/>
</dbReference>
<gene>
    <name evidence="1" type="ORF">AYBTSS11_LOCUS5113</name>
</gene>
<dbReference type="Proteomes" id="UP001189624">
    <property type="component" value="Chromosome 2"/>
</dbReference>